<gene>
    <name evidence="1" type="primary">yhaI</name>
    <name evidence="1" type="ORF">BACCIP111895_00694</name>
</gene>
<protein>
    <recommendedName>
        <fullName evidence="3">DUF1878 domain-containing protein</fullName>
    </recommendedName>
</protein>
<comment type="caution">
    <text evidence="1">The sequence shown here is derived from an EMBL/GenBank/DDBJ whole genome shotgun (WGS) entry which is preliminary data.</text>
</comment>
<reference evidence="1" key="1">
    <citation type="submission" date="2022-04" db="EMBL/GenBank/DDBJ databases">
        <authorList>
            <person name="Criscuolo A."/>
        </authorList>
    </citation>
    <scope>NUCLEOTIDE SEQUENCE</scope>
    <source>
        <strain evidence="1">CIP111895</strain>
    </source>
</reference>
<name>A0ABN8KJC8_9BACI</name>
<dbReference type="Gene3D" id="1.10.3750.10">
    <property type="entry name" value="YhaI-like"/>
    <property type="match status" value="1"/>
</dbReference>
<organism evidence="1 2">
    <name type="scientific">Neobacillus rhizosphaerae</name>
    <dbReference type="NCBI Taxonomy" id="2880965"/>
    <lineage>
        <taxon>Bacteria</taxon>
        <taxon>Bacillati</taxon>
        <taxon>Bacillota</taxon>
        <taxon>Bacilli</taxon>
        <taxon>Bacillales</taxon>
        <taxon>Bacillaceae</taxon>
        <taxon>Neobacillus</taxon>
    </lineage>
</organism>
<evidence type="ECO:0000313" key="2">
    <source>
        <dbReference type="Proteomes" id="UP000838308"/>
    </source>
</evidence>
<keyword evidence="2" id="KW-1185">Reference proteome</keyword>
<dbReference type="Pfam" id="PF08963">
    <property type="entry name" value="DUF1878"/>
    <property type="match status" value="1"/>
</dbReference>
<sequence length="115" mass="13616">MIEHELLLDRIKLLEYHQRLIIKLLNNPKLEFYKLIIENGITELETEKFLTKCDELSMKLEEQKAEGYVYFHPLFNELSASLPASLTVKEVIKACIIQDLYEPLFQELGKYEKKL</sequence>
<dbReference type="RefSeq" id="WP_248733898.1">
    <property type="nucleotide sequence ID" value="NZ_CALBWS010000002.1"/>
</dbReference>
<evidence type="ECO:0000313" key="1">
    <source>
        <dbReference type="EMBL" id="CAH2713558.1"/>
    </source>
</evidence>
<dbReference type="SUPFAM" id="SSF109915">
    <property type="entry name" value="Hypothetical protein YhaI"/>
    <property type="match status" value="1"/>
</dbReference>
<proteinExistence type="predicted"/>
<accession>A0ABN8KJC8</accession>
<dbReference type="InterPro" id="IPR015058">
    <property type="entry name" value="DUF1878"/>
</dbReference>
<dbReference type="InterPro" id="IPR035945">
    <property type="entry name" value="YhaI-like_sf"/>
</dbReference>
<dbReference type="Proteomes" id="UP000838308">
    <property type="component" value="Unassembled WGS sequence"/>
</dbReference>
<dbReference type="EMBL" id="CALBWS010000002">
    <property type="protein sequence ID" value="CAH2713558.1"/>
    <property type="molecule type" value="Genomic_DNA"/>
</dbReference>
<evidence type="ECO:0008006" key="3">
    <source>
        <dbReference type="Google" id="ProtNLM"/>
    </source>
</evidence>